<gene>
    <name evidence="1" type="ORF">CKF48_12060</name>
</gene>
<organism evidence="1 2">
    <name type="scientific">Cytobacillus kochii</name>
    <dbReference type="NCBI Taxonomy" id="859143"/>
    <lineage>
        <taxon>Bacteria</taxon>
        <taxon>Bacillati</taxon>
        <taxon>Bacillota</taxon>
        <taxon>Bacilli</taxon>
        <taxon>Bacillales</taxon>
        <taxon>Bacillaceae</taxon>
        <taxon>Cytobacillus</taxon>
    </lineage>
</organism>
<sequence length="138" mass="15870">MPVKINVKTTIHDGNSKDTFELTAAGRYYKKGNARYLQYEEEMDVGMVKTIVKMTEDDGLILRSGSIKMRLPFKMHQSLRGNYTTPYGVFNLKTLTKRMVHEFKEETNIGSIDLMYDLNMQGSKAGTYHLTIAFEEEN</sequence>
<dbReference type="Pfam" id="PF09148">
    <property type="entry name" value="DUF1934"/>
    <property type="match status" value="1"/>
</dbReference>
<dbReference type="EMBL" id="CP022983">
    <property type="protein sequence ID" value="ASV70022.1"/>
    <property type="molecule type" value="Genomic_DNA"/>
</dbReference>
<evidence type="ECO:0000313" key="1">
    <source>
        <dbReference type="EMBL" id="ASV70022.1"/>
    </source>
</evidence>
<evidence type="ECO:0008006" key="3">
    <source>
        <dbReference type="Google" id="ProtNLM"/>
    </source>
</evidence>
<evidence type="ECO:0000313" key="2">
    <source>
        <dbReference type="Proteomes" id="UP000215137"/>
    </source>
</evidence>
<keyword evidence="2" id="KW-1185">Reference proteome</keyword>
<protein>
    <recommendedName>
        <fullName evidence="3">DUF1934 domain-containing protein</fullName>
    </recommendedName>
</protein>
<accession>A0A248TPD4</accession>
<dbReference type="AlphaFoldDB" id="A0A248TPD4"/>
<reference evidence="1 2" key="1">
    <citation type="submission" date="2017-08" db="EMBL/GenBank/DDBJ databases">
        <title>Complete Genome Sequence of Bacillus kochii Oregon-R-modENCODE STRAIN BDGP4, isolated from Drosophila melanogaster gut.</title>
        <authorList>
            <person name="Wan K.H."/>
            <person name="Yu C."/>
            <person name="Park S."/>
            <person name="Hammonds A.S."/>
            <person name="Booth B.W."/>
            <person name="Celniker S.E."/>
        </authorList>
    </citation>
    <scope>NUCLEOTIDE SEQUENCE [LARGE SCALE GENOMIC DNA]</scope>
    <source>
        <strain evidence="1 2">BDGP4</strain>
    </source>
</reference>
<dbReference type="Proteomes" id="UP000215137">
    <property type="component" value="Chromosome"/>
</dbReference>
<name>A0A248TPD4_9BACI</name>
<proteinExistence type="predicted"/>
<dbReference type="KEGG" id="bko:CKF48_12060"/>
<dbReference type="Gene3D" id="2.40.128.20">
    <property type="match status" value="1"/>
</dbReference>
<dbReference type="InterPro" id="IPR015231">
    <property type="entry name" value="DUF1934"/>
</dbReference>
<dbReference type="OrthoDB" id="2352933at2"/>
<dbReference type="SUPFAM" id="SSF50814">
    <property type="entry name" value="Lipocalins"/>
    <property type="match status" value="1"/>
</dbReference>
<dbReference type="InterPro" id="IPR012674">
    <property type="entry name" value="Calycin"/>
</dbReference>